<proteinExistence type="predicted"/>
<gene>
    <name evidence="1" type="ORF">Maq22A_c25355</name>
</gene>
<dbReference type="Proteomes" id="UP000061432">
    <property type="component" value="Chromosome"/>
</dbReference>
<dbReference type="OrthoDB" id="8005510at2"/>
<protein>
    <submittedName>
        <fullName evidence="1">Uncharacterized protein</fullName>
    </submittedName>
</protein>
<accession>A0A0C6F5C2</accession>
<dbReference type="STRING" id="270351.Maq22A_c25355"/>
<dbReference type="KEGG" id="maqu:Maq22A_c25355"/>
<dbReference type="EMBL" id="AP014704">
    <property type="protein sequence ID" value="BAQ47966.1"/>
    <property type="molecule type" value="Genomic_DNA"/>
</dbReference>
<name>A0A0C6F5C2_9HYPH</name>
<dbReference type="AlphaFoldDB" id="A0A0C6F5C2"/>
<organism evidence="1 2">
    <name type="scientific">Methylobacterium aquaticum</name>
    <dbReference type="NCBI Taxonomy" id="270351"/>
    <lineage>
        <taxon>Bacteria</taxon>
        <taxon>Pseudomonadati</taxon>
        <taxon>Pseudomonadota</taxon>
        <taxon>Alphaproteobacteria</taxon>
        <taxon>Hyphomicrobiales</taxon>
        <taxon>Methylobacteriaceae</taxon>
        <taxon>Methylobacterium</taxon>
    </lineage>
</organism>
<dbReference type="PATRIC" id="fig|270351.10.peg.4866"/>
<sequence>MTQRAETGPLQARLARLARAGGEAARRRAAEAAAALAADIAAELPDGRAEAVPTPTGAAVAVEAKGLVAREFGTATRMPRPVIGPAVARLAEPG</sequence>
<dbReference type="RefSeq" id="WP_060848810.1">
    <property type="nucleotide sequence ID" value="NZ_AP014704.1"/>
</dbReference>
<evidence type="ECO:0000313" key="2">
    <source>
        <dbReference type="Proteomes" id="UP000061432"/>
    </source>
</evidence>
<reference evidence="2" key="2">
    <citation type="submission" date="2015-01" db="EMBL/GenBank/DDBJ databases">
        <title>Complete genome sequence of Methylobacterium aquaticum strain 22A.</title>
        <authorList>
            <person name="Tani A."/>
            <person name="Ogura Y."/>
            <person name="Hayashi T."/>
        </authorList>
    </citation>
    <scope>NUCLEOTIDE SEQUENCE [LARGE SCALE GENOMIC DNA]</scope>
    <source>
        <strain evidence="2">MA-22A</strain>
    </source>
</reference>
<reference evidence="1 2" key="1">
    <citation type="journal article" date="2015" name="Genome Announc.">
        <title>Complete Genome Sequence of Methylobacterium aquaticum Strain 22A, Isolated from Racomitrium japonicum Moss.</title>
        <authorList>
            <person name="Tani A."/>
            <person name="Ogura Y."/>
            <person name="Hayashi T."/>
            <person name="Kimbara K."/>
        </authorList>
    </citation>
    <scope>NUCLEOTIDE SEQUENCE [LARGE SCALE GENOMIC DNA]</scope>
    <source>
        <strain evidence="1 2">MA-22A</strain>
    </source>
</reference>
<evidence type="ECO:0000313" key="1">
    <source>
        <dbReference type="EMBL" id="BAQ47966.1"/>
    </source>
</evidence>